<organism evidence="2 3">
    <name type="scientific">Bacteroides intestinalis</name>
    <dbReference type="NCBI Taxonomy" id="329854"/>
    <lineage>
        <taxon>Bacteria</taxon>
        <taxon>Pseudomonadati</taxon>
        <taxon>Bacteroidota</taxon>
        <taxon>Bacteroidia</taxon>
        <taxon>Bacteroidales</taxon>
        <taxon>Bacteroidaceae</taxon>
        <taxon>Bacteroides</taxon>
    </lineage>
</organism>
<dbReference type="SUPFAM" id="SSF69318">
    <property type="entry name" value="Integrin alpha N-terminal domain"/>
    <property type="match status" value="1"/>
</dbReference>
<name>A0A412YAV0_9BACE</name>
<proteinExistence type="predicted"/>
<reference evidence="2 3" key="1">
    <citation type="submission" date="2018-08" db="EMBL/GenBank/DDBJ databases">
        <title>A genome reference for cultivated species of the human gut microbiota.</title>
        <authorList>
            <person name="Zou Y."/>
            <person name="Xue W."/>
            <person name="Luo G."/>
        </authorList>
    </citation>
    <scope>NUCLEOTIDE SEQUENCE [LARGE SCALE GENOMIC DNA]</scope>
    <source>
        <strain evidence="2 3">AF14-32</strain>
    </source>
</reference>
<dbReference type="InterPro" id="IPR034641">
    <property type="entry name" value="RGL11"/>
</dbReference>
<dbReference type="PANTHER" id="PTHR43118:SF1">
    <property type="entry name" value="RHAMNOGALACTURONAN LYASE (EUROFUNG)"/>
    <property type="match status" value="1"/>
</dbReference>
<gene>
    <name evidence="2" type="ORF">DWW10_08765</name>
</gene>
<evidence type="ECO:0000259" key="1">
    <source>
        <dbReference type="Pfam" id="PF21348"/>
    </source>
</evidence>
<dbReference type="PANTHER" id="PTHR43118">
    <property type="entry name" value="RHAMNOGALACTURONAN LYASE (EUROFUNG)"/>
    <property type="match status" value="1"/>
</dbReference>
<evidence type="ECO:0000313" key="3">
    <source>
        <dbReference type="Proteomes" id="UP000283850"/>
    </source>
</evidence>
<dbReference type="Pfam" id="PF21348">
    <property type="entry name" value="RGL11_C"/>
    <property type="match status" value="1"/>
</dbReference>
<comment type="caution">
    <text evidence="2">The sequence shown here is derived from an EMBL/GenBank/DDBJ whole genome shotgun (WGS) entry which is preliminary data.</text>
</comment>
<dbReference type="EMBL" id="QRZF01000005">
    <property type="protein sequence ID" value="RGV54592.1"/>
    <property type="molecule type" value="Genomic_DNA"/>
</dbReference>
<accession>A0A412YAV0</accession>
<protein>
    <recommendedName>
        <fullName evidence="1">Rhamnogalacturonan lyase family 11 C-terminal domain-containing protein</fullName>
    </recommendedName>
</protein>
<evidence type="ECO:0000313" key="2">
    <source>
        <dbReference type="EMBL" id="RGV54592.1"/>
    </source>
</evidence>
<dbReference type="AlphaFoldDB" id="A0A412YAV0"/>
<dbReference type="InterPro" id="IPR013783">
    <property type="entry name" value="Ig-like_fold"/>
</dbReference>
<dbReference type="Gene3D" id="2.60.40.10">
    <property type="entry name" value="Immunoglobulins"/>
    <property type="match status" value="1"/>
</dbReference>
<dbReference type="InterPro" id="IPR049366">
    <property type="entry name" value="RGL11_C"/>
</dbReference>
<dbReference type="Proteomes" id="UP000283850">
    <property type="component" value="Unassembled WGS sequence"/>
</dbReference>
<sequence length="649" mass="73216">MKMKKILKLLVYCLSFVLPVCFIACKSDIENRKRHLWGSIADESMGQLTNIDTLKGSYSKLLLSWRMFPDDTAETAFDVYYKSFLGWDKMNKQPIINSTNFQVPDNYIDYSSDNTYKLCYHGSNEVLDTYTISVDQIKNKRPYVSIFLRETASDTRINDVPEYIINDGGVADLDGDGDYEILVVRHAYGYEKGIVPQSYAILEAYKLNGSFIWRVVFGTNIPHNNACVFIAADFDGDGKDEIAIRTSEGTYFGDGKYIGDTNGDDKVNYARAGYYNREAPEFVSIIDGMTGSELARTPYIAIGTSEEWGDNYFKRANSLRLAGAKLKSGNKWQVVACRGTYGKIVMEAWEYNGAGKKMDKLWRFDTDANNKYYKDYAGQGNHQLAVADVDGDGFDEITYGACAIDHDGKGLYTTKLGHGDMLHVGKFDPNRSGLQVYQCYESGLTRASLRDAHTGEQIWALVGDEPGDEGRALIADIDPKSPGCEAWVYDRIVYDINGNPTGAEKATMVNFPIWWTGSLNRQLFDNRAVNQYNRDGGNVQVFSMIPFDVACANGSKNNVAFMGDILGDWREEIIIARRHSSGIEFNKRPLPGSTELMIFSTWYPTEYKFPYLMSDDLYYRCTMHQNVGYNSPNHLGYYLGSDLIEKVQK</sequence>
<dbReference type="InterPro" id="IPR028994">
    <property type="entry name" value="Integrin_alpha_N"/>
</dbReference>
<feature type="domain" description="Rhamnogalacturonan lyase family 11 C-terminal" evidence="1">
    <location>
        <begin position="160"/>
        <end position="645"/>
    </location>
</feature>